<dbReference type="OrthoDB" id="9986677at2759"/>
<keyword evidence="3" id="KW-1185">Reference proteome</keyword>
<evidence type="ECO:0000313" key="3">
    <source>
        <dbReference type="Proteomes" id="UP000235388"/>
    </source>
</evidence>
<organism evidence="2 3">
    <name type="scientific">Puccinia coronata f. sp. avenae</name>
    <dbReference type="NCBI Taxonomy" id="200324"/>
    <lineage>
        <taxon>Eukaryota</taxon>
        <taxon>Fungi</taxon>
        <taxon>Dikarya</taxon>
        <taxon>Basidiomycota</taxon>
        <taxon>Pucciniomycotina</taxon>
        <taxon>Pucciniomycetes</taxon>
        <taxon>Pucciniales</taxon>
        <taxon>Pucciniaceae</taxon>
        <taxon>Puccinia</taxon>
    </lineage>
</organism>
<protein>
    <submittedName>
        <fullName evidence="2">Uncharacterized protein</fullName>
    </submittedName>
</protein>
<evidence type="ECO:0000313" key="2">
    <source>
        <dbReference type="EMBL" id="PLW48166.1"/>
    </source>
</evidence>
<evidence type="ECO:0000313" key="1">
    <source>
        <dbReference type="EMBL" id="PLW16066.1"/>
    </source>
</evidence>
<sequence length="87" mass="9408">MLYLVYGCPRPAGPLLFFTELRDRDRDAYSEPTAIAGHAVGKCIAIHTDALDAGTSLNALAVYSLGLEGFHSWWNPTSDAEHCQPGS</sequence>
<gene>
    <name evidence="2" type="ORF">PCANC_06748</name>
    <name evidence="1" type="ORF">PCANC_15351</name>
</gene>
<comment type="caution">
    <text evidence="2">The sequence shown here is derived from an EMBL/GenBank/DDBJ whole genome shotgun (WGS) entry which is preliminary data.</text>
</comment>
<dbReference type="EMBL" id="PGCJ01000880">
    <property type="protein sequence ID" value="PLW16066.1"/>
    <property type="molecule type" value="Genomic_DNA"/>
</dbReference>
<dbReference type="EMBL" id="PGCJ01000105">
    <property type="protein sequence ID" value="PLW48166.1"/>
    <property type="molecule type" value="Genomic_DNA"/>
</dbReference>
<proteinExistence type="predicted"/>
<dbReference type="AlphaFoldDB" id="A0A2N5VE21"/>
<accession>A0A2N5VE21</accession>
<dbReference type="Proteomes" id="UP000235388">
    <property type="component" value="Unassembled WGS sequence"/>
</dbReference>
<reference evidence="2 3" key="1">
    <citation type="submission" date="2017-11" db="EMBL/GenBank/DDBJ databases">
        <title>De novo assembly and phasing of dikaryotic genomes from two isolates of Puccinia coronata f. sp. avenae, the causal agent of oat crown rust.</title>
        <authorList>
            <person name="Miller M.E."/>
            <person name="Zhang Y."/>
            <person name="Omidvar V."/>
            <person name="Sperschneider J."/>
            <person name="Schwessinger B."/>
            <person name="Raley C."/>
            <person name="Palmer J.M."/>
            <person name="Garnica D."/>
            <person name="Upadhyaya N."/>
            <person name="Rathjen J."/>
            <person name="Taylor J.M."/>
            <person name="Park R.F."/>
            <person name="Dodds P.N."/>
            <person name="Hirsch C.D."/>
            <person name="Kianian S.F."/>
            <person name="Figueroa M."/>
        </authorList>
    </citation>
    <scope>NUCLEOTIDE SEQUENCE [LARGE SCALE GENOMIC DNA]</scope>
    <source>
        <strain evidence="2">12NC29</strain>
    </source>
</reference>
<name>A0A2N5VE21_9BASI</name>